<name>A0ABR9EG09_9GAMM</name>
<reference evidence="5 6" key="1">
    <citation type="submission" date="2015-03" db="EMBL/GenBank/DDBJ databases">
        <title>Genome sequence of Pseudoalteromonas aurantia.</title>
        <authorList>
            <person name="Xie B.-B."/>
            <person name="Rong J.-C."/>
            <person name="Qin Q.-L."/>
            <person name="Zhang Y.-Z."/>
        </authorList>
    </citation>
    <scope>NUCLEOTIDE SEQUENCE [LARGE SCALE GENOMIC DNA]</scope>
    <source>
        <strain evidence="5 6">208</strain>
    </source>
</reference>
<protein>
    <recommendedName>
        <fullName evidence="4">HTH marR-type domain-containing protein</fullName>
    </recommendedName>
</protein>
<evidence type="ECO:0000256" key="3">
    <source>
        <dbReference type="ARBA" id="ARBA00023163"/>
    </source>
</evidence>
<dbReference type="Pfam" id="PF12802">
    <property type="entry name" value="MarR_2"/>
    <property type="match status" value="1"/>
</dbReference>
<dbReference type="InterPro" id="IPR036388">
    <property type="entry name" value="WH-like_DNA-bd_sf"/>
</dbReference>
<dbReference type="Proteomes" id="UP000615755">
    <property type="component" value="Unassembled WGS sequence"/>
</dbReference>
<gene>
    <name evidence="5" type="ORF">PAUR_a4532</name>
</gene>
<keyword evidence="3" id="KW-0804">Transcription</keyword>
<organism evidence="5 6">
    <name type="scientific">Pseudoalteromonas aurantia 208</name>
    <dbReference type="NCBI Taxonomy" id="1314867"/>
    <lineage>
        <taxon>Bacteria</taxon>
        <taxon>Pseudomonadati</taxon>
        <taxon>Pseudomonadota</taxon>
        <taxon>Gammaproteobacteria</taxon>
        <taxon>Alteromonadales</taxon>
        <taxon>Pseudoalteromonadaceae</taxon>
        <taxon>Pseudoalteromonas</taxon>
    </lineage>
</organism>
<dbReference type="SUPFAM" id="SSF46785">
    <property type="entry name" value="Winged helix' DNA-binding domain"/>
    <property type="match status" value="1"/>
</dbReference>
<keyword evidence="1" id="KW-0805">Transcription regulation</keyword>
<dbReference type="Gene3D" id="1.10.10.10">
    <property type="entry name" value="Winged helix-like DNA-binding domain superfamily/Winged helix DNA-binding domain"/>
    <property type="match status" value="1"/>
</dbReference>
<dbReference type="RefSeq" id="WP_192509108.1">
    <property type="nucleotide sequence ID" value="NZ_AQGV01000014.1"/>
</dbReference>
<evidence type="ECO:0000259" key="4">
    <source>
        <dbReference type="PROSITE" id="PS50995"/>
    </source>
</evidence>
<dbReference type="EMBL" id="AQGV01000014">
    <property type="protein sequence ID" value="MBE0369927.1"/>
    <property type="molecule type" value="Genomic_DNA"/>
</dbReference>
<comment type="caution">
    <text evidence="5">The sequence shown here is derived from an EMBL/GenBank/DDBJ whole genome shotgun (WGS) entry which is preliminary data.</text>
</comment>
<dbReference type="InterPro" id="IPR000835">
    <property type="entry name" value="HTH_MarR-typ"/>
</dbReference>
<dbReference type="InterPro" id="IPR036390">
    <property type="entry name" value="WH_DNA-bd_sf"/>
</dbReference>
<keyword evidence="6" id="KW-1185">Reference proteome</keyword>
<dbReference type="SMART" id="SM00347">
    <property type="entry name" value="HTH_MARR"/>
    <property type="match status" value="1"/>
</dbReference>
<evidence type="ECO:0000313" key="6">
    <source>
        <dbReference type="Proteomes" id="UP000615755"/>
    </source>
</evidence>
<dbReference type="PROSITE" id="PS50995">
    <property type="entry name" value="HTH_MARR_2"/>
    <property type="match status" value="1"/>
</dbReference>
<sequence>MKDDTYINNLLGAFATTVTATIDEHVNTVGCRSANAATALVTIYNHPDDSIDVLRKILNLTHSGAVRLINGLESEALIERRRSEMDGRSVVIRLTDEGVQRAKQILTARANATQSIMQSITVEQQQLLLPILEQALRTVTHDVSDARKICRLCNEGVCRVQGCPVEQSAVSHT</sequence>
<evidence type="ECO:0000313" key="5">
    <source>
        <dbReference type="EMBL" id="MBE0369927.1"/>
    </source>
</evidence>
<proteinExistence type="predicted"/>
<dbReference type="PANTHER" id="PTHR42756:SF1">
    <property type="entry name" value="TRANSCRIPTIONAL REPRESSOR OF EMRAB OPERON"/>
    <property type="match status" value="1"/>
</dbReference>
<keyword evidence="2" id="KW-0238">DNA-binding</keyword>
<feature type="domain" description="HTH marR-type" evidence="4">
    <location>
        <begin position="4"/>
        <end position="137"/>
    </location>
</feature>
<dbReference type="PANTHER" id="PTHR42756">
    <property type="entry name" value="TRANSCRIPTIONAL REGULATOR, MARR"/>
    <property type="match status" value="1"/>
</dbReference>
<accession>A0ABR9EG09</accession>
<dbReference type="PRINTS" id="PR00598">
    <property type="entry name" value="HTHMARR"/>
</dbReference>
<evidence type="ECO:0000256" key="2">
    <source>
        <dbReference type="ARBA" id="ARBA00023125"/>
    </source>
</evidence>
<evidence type="ECO:0000256" key="1">
    <source>
        <dbReference type="ARBA" id="ARBA00023015"/>
    </source>
</evidence>